<dbReference type="EMBL" id="JAAIUW010000007">
    <property type="protein sequence ID" value="KAF7824457.1"/>
    <property type="molecule type" value="Genomic_DNA"/>
</dbReference>
<evidence type="ECO:0000313" key="3">
    <source>
        <dbReference type="Proteomes" id="UP000634136"/>
    </source>
</evidence>
<sequence length="211" mass="23273">MFGGTFTDIAMWVFYPFNGPARAKVEFINVPLGKIGEHVGDWEHVTLRVSNFNGQLWRIYFAEHSGGTWVEASELEFQNDSNKPIAYSSLHGHAMYPKPGLVVQGSSGVGIRNDTAKSNTAVDLGLGFEIVSAEYLGGGIVVEPPWVNYFRQWGPKLSYDIAEEISKAEKMLPGRLKSAFEKIIKGLPNEVLGEEGPTGPKVKRSWNGDEV</sequence>
<dbReference type="InterPro" id="IPR009291">
    <property type="entry name" value="Vps62"/>
</dbReference>
<dbReference type="Pfam" id="PF06101">
    <property type="entry name" value="Vps62"/>
    <property type="match status" value="1"/>
</dbReference>
<evidence type="ECO:0000256" key="1">
    <source>
        <dbReference type="SAM" id="MobiDB-lite"/>
    </source>
</evidence>
<reference evidence="2" key="1">
    <citation type="submission" date="2020-09" db="EMBL/GenBank/DDBJ databases">
        <title>Genome-Enabled Discovery of Anthraquinone Biosynthesis in Senna tora.</title>
        <authorList>
            <person name="Kang S.-H."/>
            <person name="Pandey R.P."/>
            <person name="Lee C.-M."/>
            <person name="Sim J.-S."/>
            <person name="Jeong J.-T."/>
            <person name="Choi B.-S."/>
            <person name="Jung M."/>
            <person name="Ginzburg D."/>
            <person name="Zhao K."/>
            <person name="Won S.Y."/>
            <person name="Oh T.-J."/>
            <person name="Yu Y."/>
            <person name="Kim N.-H."/>
            <person name="Lee O.R."/>
            <person name="Lee T.-H."/>
            <person name="Bashyal P."/>
            <person name="Kim T.-S."/>
            <person name="Lee W.-H."/>
            <person name="Kawkins C."/>
            <person name="Kim C.-K."/>
            <person name="Kim J.S."/>
            <person name="Ahn B.O."/>
            <person name="Rhee S.Y."/>
            <person name="Sohng J.K."/>
        </authorList>
    </citation>
    <scope>NUCLEOTIDE SEQUENCE</scope>
    <source>
        <tissue evidence="2">Leaf</tissue>
    </source>
</reference>
<gene>
    <name evidence="2" type="ORF">G2W53_022601</name>
</gene>
<comment type="caution">
    <text evidence="2">The sequence shown here is derived from an EMBL/GenBank/DDBJ whole genome shotgun (WGS) entry which is preliminary data.</text>
</comment>
<feature type="region of interest" description="Disordered" evidence="1">
    <location>
        <begin position="192"/>
        <end position="211"/>
    </location>
</feature>
<protein>
    <submittedName>
        <fullName evidence="2">Vacuolar sorting-associated protein 62</fullName>
    </submittedName>
</protein>
<evidence type="ECO:0000313" key="2">
    <source>
        <dbReference type="EMBL" id="KAF7824457.1"/>
    </source>
</evidence>
<dbReference type="OrthoDB" id="188042at2759"/>
<dbReference type="PANTHER" id="PTHR48152:SF3">
    <property type="entry name" value="DUF946 FAMILY PROTEIN (DUF946)"/>
    <property type="match status" value="1"/>
</dbReference>
<organism evidence="2 3">
    <name type="scientific">Senna tora</name>
    <dbReference type="NCBI Taxonomy" id="362788"/>
    <lineage>
        <taxon>Eukaryota</taxon>
        <taxon>Viridiplantae</taxon>
        <taxon>Streptophyta</taxon>
        <taxon>Embryophyta</taxon>
        <taxon>Tracheophyta</taxon>
        <taxon>Spermatophyta</taxon>
        <taxon>Magnoliopsida</taxon>
        <taxon>eudicotyledons</taxon>
        <taxon>Gunneridae</taxon>
        <taxon>Pentapetalae</taxon>
        <taxon>rosids</taxon>
        <taxon>fabids</taxon>
        <taxon>Fabales</taxon>
        <taxon>Fabaceae</taxon>
        <taxon>Caesalpinioideae</taxon>
        <taxon>Cassia clade</taxon>
        <taxon>Senna</taxon>
    </lineage>
</organism>
<dbReference type="AlphaFoldDB" id="A0A834TMU2"/>
<accession>A0A834TMU2</accession>
<keyword evidence="3" id="KW-1185">Reference proteome</keyword>
<dbReference type="Proteomes" id="UP000634136">
    <property type="component" value="Unassembled WGS sequence"/>
</dbReference>
<dbReference type="PANTHER" id="PTHR48152">
    <property type="entry name" value="F1C9.34 PROTEIN"/>
    <property type="match status" value="1"/>
</dbReference>
<proteinExistence type="predicted"/>
<name>A0A834TMU2_9FABA</name>